<feature type="compositionally biased region" description="Basic and acidic residues" evidence="1">
    <location>
        <begin position="128"/>
        <end position="165"/>
    </location>
</feature>
<feature type="compositionally biased region" description="Basic and acidic residues" evidence="1">
    <location>
        <begin position="1"/>
        <end position="18"/>
    </location>
</feature>
<name>A0A8X8ZRM8_SALSN</name>
<evidence type="ECO:0008006" key="4">
    <source>
        <dbReference type="Google" id="ProtNLM"/>
    </source>
</evidence>
<feature type="region of interest" description="Disordered" evidence="1">
    <location>
        <begin position="245"/>
        <end position="277"/>
    </location>
</feature>
<evidence type="ECO:0000256" key="1">
    <source>
        <dbReference type="SAM" id="MobiDB-lite"/>
    </source>
</evidence>
<dbReference type="Proteomes" id="UP000298416">
    <property type="component" value="Unassembled WGS sequence"/>
</dbReference>
<organism evidence="2">
    <name type="scientific">Salvia splendens</name>
    <name type="common">Scarlet sage</name>
    <dbReference type="NCBI Taxonomy" id="180675"/>
    <lineage>
        <taxon>Eukaryota</taxon>
        <taxon>Viridiplantae</taxon>
        <taxon>Streptophyta</taxon>
        <taxon>Embryophyta</taxon>
        <taxon>Tracheophyta</taxon>
        <taxon>Spermatophyta</taxon>
        <taxon>Magnoliopsida</taxon>
        <taxon>eudicotyledons</taxon>
        <taxon>Gunneridae</taxon>
        <taxon>Pentapetalae</taxon>
        <taxon>asterids</taxon>
        <taxon>lamiids</taxon>
        <taxon>Lamiales</taxon>
        <taxon>Lamiaceae</taxon>
        <taxon>Nepetoideae</taxon>
        <taxon>Mentheae</taxon>
        <taxon>Salviinae</taxon>
        <taxon>Salvia</taxon>
        <taxon>Salvia subgen. Calosphace</taxon>
        <taxon>core Calosphace</taxon>
    </lineage>
</organism>
<dbReference type="AlphaFoldDB" id="A0A8X8ZRM8"/>
<accession>A0A8X8ZRM8</accession>
<comment type="caution">
    <text evidence="2">The sequence shown here is derived from an EMBL/GenBank/DDBJ whole genome shotgun (WGS) entry which is preliminary data.</text>
</comment>
<dbReference type="PANTHER" id="PTHR22426">
    <property type="entry name" value="ARGININE_SERINE-RICH COILED-COIL PROTEIN 2"/>
    <property type="match status" value="1"/>
</dbReference>
<dbReference type="PANTHER" id="PTHR22426:SF2">
    <property type="entry name" value="ARGININE_SERINE-RICH COILED-COIL PROTEIN 2"/>
    <property type="match status" value="1"/>
</dbReference>
<reference evidence="2" key="2">
    <citation type="submission" date="2020-08" db="EMBL/GenBank/DDBJ databases">
        <title>Plant Genome Project.</title>
        <authorList>
            <person name="Zhang R.-G."/>
        </authorList>
    </citation>
    <scope>NUCLEOTIDE SEQUENCE</scope>
    <source>
        <strain evidence="2">Huo1</strain>
        <tissue evidence="2">Leaf</tissue>
    </source>
</reference>
<feature type="compositionally biased region" description="Low complexity" evidence="1">
    <location>
        <begin position="31"/>
        <end position="47"/>
    </location>
</feature>
<sequence length="409" mass="46930">MDSNARESSDSAEFRKPSNDAANRKYRRRSPVGGSSSSDGSPRNRQSLSPVPSRKETARVDDKRKRDDDQSGRSDEPYKSSDRHSSRSHYRQDDRSRRDRHVDNYDRGHAKSSYRSRDSRGNNNLDYSRSDKNHKSRDYANEADTCSHGKSDGLRSRNRDKDSYDRTGSGRRHAAAEERDWDRDRDRNREGRADHYGKTDNKKSFVDLKSDRSPAYEDSRGLRNDSFPLRDSSVCHVKEAAWRDGKELDSESHANDEKRRDDGRGTYKEQPNRESKEHCDDTSIKVFFYLAFRFAMSDIFWNYSTGTSEPFVTDSDIDAARIAAMKAAELVNKNLVGTGYMSTDQKKKLLWGNKKSSATEEGVKADAKVENQGDNPDMEKKREQLQMELEKQYTAGLRRRDGRTVGLGL</sequence>
<gene>
    <name evidence="2" type="ORF">SASPL_127155</name>
</gene>
<feature type="compositionally biased region" description="Basic and acidic residues" evidence="1">
    <location>
        <begin position="174"/>
        <end position="223"/>
    </location>
</feature>
<keyword evidence="3" id="KW-1185">Reference proteome</keyword>
<reference evidence="2" key="1">
    <citation type="submission" date="2018-01" db="EMBL/GenBank/DDBJ databases">
        <authorList>
            <person name="Mao J.F."/>
        </authorList>
    </citation>
    <scope>NUCLEOTIDE SEQUENCE</scope>
    <source>
        <strain evidence="2">Huo1</strain>
        <tissue evidence="2">Leaf</tissue>
    </source>
</reference>
<feature type="region of interest" description="Disordered" evidence="1">
    <location>
        <begin position="360"/>
        <end position="379"/>
    </location>
</feature>
<evidence type="ECO:0000313" key="2">
    <source>
        <dbReference type="EMBL" id="KAG6414433.1"/>
    </source>
</evidence>
<evidence type="ECO:0000313" key="3">
    <source>
        <dbReference type="Proteomes" id="UP000298416"/>
    </source>
</evidence>
<feature type="compositionally biased region" description="Basic and acidic residues" evidence="1">
    <location>
        <begin position="53"/>
        <end position="120"/>
    </location>
</feature>
<proteinExistence type="predicted"/>
<dbReference type="EMBL" id="PNBA02000009">
    <property type="protein sequence ID" value="KAG6414433.1"/>
    <property type="molecule type" value="Genomic_DNA"/>
</dbReference>
<protein>
    <recommendedName>
        <fullName evidence="4">Arginine/serine-rich coiled-coil protein 2</fullName>
    </recommendedName>
</protein>
<feature type="region of interest" description="Disordered" evidence="1">
    <location>
        <begin position="1"/>
        <end position="224"/>
    </location>
</feature>